<dbReference type="Pfam" id="PF08002">
    <property type="entry name" value="DUF1697"/>
    <property type="match status" value="1"/>
</dbReference>
<protein>
    <submittedName>
        <fullName evidence="1">DUF1697 domain-containing protein</fullName>
    </submittedName>
</protein>
<dbReference type="EMBL" id="JAESWC010000001">
    <property type="protein sequence ID" value="MBL4934340.1"/>
    <property type="molecule type" value="Genomic_DNA"/>
</dbReference>
<organism evidence="1 2">
    <name type="scientific">Clostridium rhizosphaerae</name>
    <dbReference type="NCBI Taxonomy" id="2803861"/>
    <lineage>
        <taxon>Bacteria</taxon>
        <taxon>Bacillati</taxon>
        <taxon>Bacillota</taxon>
        <taxon>Clostridia</taxon>
        <taxon>Eubacteriales</taxon>
        <taxon>Clostridiaceae</taxon>
        <taxon>Clostridium</taxon>
    </lineage>
</organism>
<evidence type="ECO:0000313" key="1">
    <source>
        <dbReference type="EMBL" id="MBL4934340.1"/>
    </source>
</evidence>
<dbReference type="PIRSF" id="PIRSF008502">
    <property type="entry name" value="UCP008502"/>
    <property type="match status" value="1"/>
</dbReference>
<dbReference type="Gene3D" id="3.30.70.1280">
    <property type="entry name" value="SP0830-like domains"/>
    <property type="match status" value="1"/>
</dbReference>
<dbReference type="RefSeq" id="WP_202746981.1">
    <property type="nucleotide sequence ID" value="NZ_JAESWC010000001.1"/>
</dbReference>
<sequence length="184" mass="20847">MITYIALLRGINVGGKNIIKMAELKKVFESLGLFNVKTYIQSGNVLFKSDESEEALRDKIEHEIEAVFGISLSVVIRTAAEINQIIRNCPFSEAQIKEAEALSQVESLYVLLLLHTPLEEKVPILEAYKSENDEYKIIGRDVFLLFKNSVRNSKLAANLHRLEVPSTMRNWKTINKLADLAKDI</sequence>
<comment type="caution">
    <text evidence="1">The sequence shown here is derived from an EMBL/GenBank/DDBJ whole genome shotgun (WGS) entry which is preliminary data.</text>
</comment>
<dbReference type="Proteomes" id="UP000632377">
    <property type="component" value="Unassembled WGS sequence"/>
</dbReference>
<gene>
    <name evidence="1" type="ORF">JK636_01060</name>
</gene>
<evidence type="ECO:0000313" key="2">
    <source>
        <dbReference type="Proteomes" id="UP000632377"/>
    </source>
</evidence>
<dbReference type="PANTHER" id="PTHR36439">
    <property type="entry name" value="BLL4334 PROTEIN"/>
    <property type="match status" value="1"/>
</dbReference>
<proteinExistence type="predicted"/>
<accession>A0ABS1T4U5</accession>
<dbReference type="SUPFAM" id="SSF160379">
    <property type="entry name" value="SP0830-like"/>
    <property type="match status" value="1"/>
</dbReference>
<name>A0ABS1T4U5_9CLOT</name>
<dbReference type="InterPro" id="IPR012545">
    <property type="entry name" value="DUF1697"/>
</dbReference>
<dbReference type="PANTHER" id="PTHR36439:SF1">
    <property type="entry name" value="DUF1697 DOMAIN-CONTAINING PROTEIN"/>
    <property type="match status" value="1"/>
</dbReference>
<reference evidence="1 2" key="1">
    <citation type="submission" date="2021-01" db="EMBL/GenBank/DDBJ databases">
        <title>Genome public.</title>
        <authorList>
            <person name="Liu C."/>
            <person name="Sun Q."/>
        </authorList>
    </citation>
    <scope>NUCLEOTIDE SEQUENCE [LARGE SCALE GENOMIC DNA]</scope>
    <source>
        <strain evidence="1 2">YIM B02515</strain>
    </source>
</reference>
<keyword evidence="2" id="KW-1185">Reference proteome</keyword>